<dbReference type="Proteomes" id="UP000887563">
    <property type="component" value="Unplaced"/>
</dbReference>
<protein>
    <submittedName>
        <fullName evidence="2">C2H2-type domain-containing protein</fullName>
    </submittedName>
</protein>
<reference evidence="2" key="1">
    <citation type="submission" date="2022-11" db="UniProtKB">
        <authorList>
            <consortium name="WormBaseParasite"/>
        </authorList>
    </citation>
    <scope>IDENTIFICATION</scope>
</reference>
<dbReference type="WBParaSite" id="Minc3s01342g22934">
    <property type="protein sequence ID" value="Minc3s01342g22934"/>
    <property type="gene ID" value="Minc3s01342g22934"/>
</dbReference>
<name>A0A914M8F8_MELIC</name>
<evidence type="ECO:0000313" key="1">
    <source>
        <dbReference type="Proteomes" id="UP000887563"/>
    </source>
</evidence>
<organism evidence="1 2">
    <name type="scientific">Meloidogyne incognita</name>
    <name type="common">Southern root-knot nematode worm</name>
    <name type="synonym">Oxyuris incognita</name>
    <dbReference type="NCBI Taxonomy" id="6306"/>
    <lineage>
        <taxon>Eukaryota</taxon>
        <taxon>Metazoa</taxon>
        <taxon>Ecdysozoa</taxon>
        <taxon>Nematoda</taxon>
        <taxon>Chromadorea</taxon>
        <taxon>Rhabditida</taxon>
        <taxon>Tylenchina</taxon>
        <taxon>Tylenchomorpha</taxon>
        <taxon>Tylenchoidea</taxon>
        <taxon>Meloidogynidae</taxon>
        <taxon>Meloidogyninae</taxon>
        <taxon>Meloidogyne</taxon>
        <taxon>Meloidogyne incognita group</taxon>
    </lineage>
</organism>
<dbReference type="AlphaFoldDB" id="A0A914M8F8"/>
<accession>A0A914M8F8</accession>
<keyword evidence="1" id="KW-1185">Reference proteome</keyword>
<sequence>MGAKYTNECFKLNKKLVDQKKNVLEVKNIFDKIKNKYLILSENYQRKLAIENLQVEESYKDICDDCSLEFEKGEEIIKHLFHKNCFNYRINENSRNAGYLLKDIGIIHEFHELCILNWVFTKNEKEIGLIEKSNLFVWLIFCLNTLDRIMQVEEL</sequence>
<evidence type="ECO:0000313" key="2">
    <source>
        <dbReference type="WBParaSite" id="Minc3s01342g22934"/>
    </source>
</evidence>
<proteinExistence type="predicted"/>